<organism evidence="13 14">
    <name type="scientific">Meloidogyne javanica</name>
    <name type="common">Root-knot nematode worm</name>
    <dbReference type="NCBI Taxonomy" id="6303"/>
    <lineage>
        <taxon>Eukaryota</taxon>
        <taxon>Metazoa</taxon>
        <taxon>Ecdysozoa</taxon>
        <taxon>Nematoda</taxon>
        <taxon>Chromadorea</taxon>
        <taxon>Rhabditida</taxon>
        <taxon>Tylenchina</taxon>
        <taxon>Tylenchomorpha</taxon>
        <taxon>Tylenchoidea</taxon>
        <taxon>Meloidogynidae</taxon>
        <taxon>Meloidogyninae</taxon>
        <taxon>Meloidogyne</taxon>
        <taxon>Meloidogyne incognita group</taxon>
    </lineage>
</organism>
<dbReference type="PANTHER" id="PTHR16515">
    <property type="entry name" value="PR DOMAIN ZINC FINGER PROTEIN"/>
    <property type="match status" value="1"/>
</dbReference>
<dbReference type="FunFam" id="3.30.160.60:FF:000395">
    <property type="entry name" value="zinc finger protein 513"/>
    <property type="match status" value="1"/>
</dbReference>
<name>A0A915NA00_MELJA</name>
<accession>A0A915NA00</accession>
<feature type="domain" description="C2H2-type" evidence="12">
    <location>
        <begin position="479"/>
        <end position="506"/>
    </location>
</feature>
<evidence type="ECO:0000259" key="12">
    <source>
        <dbReference type="PROSITE" id="PS50157"/>
    </source>
</evidence>
<feature type="region of interest" description="Disordered" evidence="11">
    <location>
        <begin position="122"/>
        <end position="142"/>
    </location>
</feature>
<dbReference type="InterPro" id="IPR036236">
    <property type="entry name" value="Znf_C2H2_sf"/>
</dbReference>
<feature type="domain" description="C2H2-type" evidence="12">
    <location>
        <begin position="507"/>
        <end position="529"/>
    </location>
</feature>
<dbReference type="GO" id="GO:0005634">
    <property type="term" value="C:nucleus"/>
    <property type="evidence" value="ECO:0007669"/>
    <property type="project" value="UniProtKB-SubCell"/>
</dbReference>
<dbReference type="InterPro" id="IPR050331">
    <property type="entry name" value="Zinc_finger"/>
</dbReference>
<dbReference type="GO" id="GO:0010468">
    <property type="term" value="P:regulation of gene expression"/>
    <property type="evidence" value="ECO:0007669"/>
    <property type="project" value="TreeGrafter"/>
</dbReference>
<evidence type="ECO:0000256" key="4">
    <source>
        <dbReference type="ARBA" id="ARBA00022771"/>
    </source>
</evidence>
<evidence type="ECO:0000256" key="3">
    <source>
        <dbReference type="ARBA" id="ARBA00022737"/>
    </source>
</evidence>
<dbReference type="FunFam" id="3.30.160.60:FF:000045">
    <property type="entry name" value="ZFP69 zinc finger protein B"/>
    <property type="match status" value="1"/>
</dbReference>
<evidence type="ECO:0000256" key="10">
    <source>
        <dbReference type="PROSITE-ProRule" id="PRU00042"/>
    </source>
</evidence>
<protein>
    <submittedName>
        <fullName evidence="14">C2H2-type domain-containing protein</fullName>
    </submittedName>
</protein>
<feature type="domain" description="C2H2-type" evidence="12">
    <location>
        <begin position="451"/>
        <end position="478"/>
    </location>
</feature>
<dbReference type="GO" id="GO:0003677">
    <property type="term" value="F:DNA binding"/>
    <property type="evidence" value="ECO:0007669"/>
    <property type="project" value="UniProtKB-KW"/>
</dbReference>
<dbReference type="FunFam" id="3.30.160.60:FF:000404">
    <property type="entry name" value="POZ-, AT hook-, and zinc finger-containing protein 1"/>
    <property type="match status" value="1"/>
</dbReference>
<dbReference type="Proteomes" id="UP000887561">
    <property type="component" value="Unplaced"/>
</dbReference>
<keyword evidence="4 10" id="KW-0863">Zinc-finger</keyword>
<keyword evidence="5" id="KW-0862">Zinc</keyword>
<dbReference type="Gene3D" id="3.30.160.60">
    <property type="entry name" value="Classic Zinc Finger"/>
    <property type="match status" value="3"/>
</dbReference>
<evidence type="ECO:0000256" key="5">
    <source>
        <dbReference type="ARBA" id="ARBA00022833"/>
    </source>
</evidence>
<dbReference type="Pfam" id="PF00096">
    <property type="entry name" value="zf-C2H2"/>
    <property type="match status" value="3"/>
</dbReference>
<evidence type="ECO:0000256" key="8">
    <source>
        <dbReference type="ARBA" id="ARBA00023163"/>
    </source>
</evidence>
<evidence type="ECO:0000256" key="1">
    <source>
        <dbReference type="ARBA" id="ARBA00004123"/>
    </source>
</evidence>
<keyword evidence="9" id="KW-0539">Nucleus</keyword>
<feature type="compositionally biased region" description="Polar residues" evidence="11">
    <location>
        <begin position="225"/>
        <end position="248"/>
    </location>
</feature>
<keyword evidence="7" id="KW-0238">DNA-binding</keyword>
<feature type="compositionally biased region" description="Low complexity" evidence="11">
    <location>
        <begin position="59"/>
        <end position="71"/>
    </location>
</feature>
<sequence length="590" mass="64541">TPPLICEQGPSAPSSPTTSSPGARSAKRPCPLSVDALQRINLLSPNYVPPPISCYSLSGTQSMMDSSSSSKIPPPSSPSYPTSDLGSSPRSSISTCHYSTLGISAANWSVFRDIAYSSGGGSLRSTGIDDESSEGGNNLNNEDKTDTHRFLLSPQLLLSPLLSPFSDCGVADLHIGYSASATPYSRSPNMSPSPIRRMRGSVGGGGDLTHFSFINSFEQIRSRSSLSNHASNNAQETFNNSINNSSEHPNYHQRMLATANAISQPRSLDLDARERSRSEGEALSSNNLDNGRRKQVEEWIKQQTAALEAIRHSLVPAHQEANLLQVPSVIPQNSLEQLWPQPTADCSQVGPIRPMLASLWRRSRSESELSGGGKTNISPFMEDDHQNNNTSDNRRRQSQPQAPLLVPLNEATHVCEHCGQGFSMHDRLAKHIASRHRDRSASANDEGNRIHKCQLCPKSFGRSDMLTRHMRLHTGLKPYACQLCGQVFSRSDHLSTHQRTHTGEKPYRCPQCSYAASRRDMITRHMRTHLLLGTEAAQQLPAALRRSTPNLFNISPELIDYSRSAFKPPNCLNTSNIDPTIAAVAAAAFF</sequence>
<feature type="region of interest" description="Disordered" evidence="11">
    <location>
        <begin position="225"/>
        <end position="289"/>
    </location>
</feature>
<feature type="compositionally biased region" description="Basic and acidic residues" evidence="11">
    <location>
        <begin position="268"/>
        <end position="280"/>
    </location>
</feature>
<dbReference type="PROSITE" id="PS50157">
    <property type="entry name" value="ZINC_FINGER_C2H2_2"/>
    <property type="match status" value="4"/>
</dbReference>
<dbReference type="InterPro" id="IPR013087">
    <property type="entry name" value="Znf_C2H2_type"/>
</dbReference>
<feature type="region of interest" description="Disordered" evidence="11">
    <location>
        <begin position="363"/>
        <end position="399"/>
    </location>
</feature>
<evidence type="ECO:0000313" key="14">
    <source>
        <dbReference type="WBParaSite" id="scaffold8567_cov289.g13178"/>
    </source>
</evidence>
<evidence type="ECO:0000256" key="9">
    <source>
        <dbReference type="ARBA" id="ARBA00023242"/>
    </source>
</evidence>
<evidence type="ECO:0000256" key="11">
    <source>
        <dbReference type="SAM" id="MobiDB-lite"/>
    </source>
</evidence>
<dbReference type="PANTHER" id="PTHR16515:SF49">
    <property type="entry name" value="GASTRULA ZINC FINGER PROTEIN XLCGF49.1-LIKE-RELATED"/>
    <property type="match status" value="1"/>
</dbReference>
<evidence type="ECO:0000256" key="2">
    <source>
        <dbReference type="ARBA" id="ARBA00022723"/>
    </source>
</evidence>
<proteinExistence type="predicted"/>
<dbReference type="GO" id="GO:0008270">
    <property type="term" value="F:zinc ion binding"/>
    <property type="evidence" value="ECO:0007669"/>
    <property type="project" value="UniProtKB-KW"/>
</dbReference>
<keyword evidence="6" id="KW-0805">Transcription regulation</keyword>
<feature type="domain" description="C2H2-type" evidence="12">
    <location>
        <begin position="413"/>
        <end position="441"/>
    </location>
</feature>
<feature type="region of interest" description="Disordered" evidence="11">
    <location>
        <begin position="1"/>
        <end position="30"/>
    </location>
</feature>
<evidence type="ECO:0000313" key="13">
    <source>
        <dbReference type="Proteomes" id="UP000887561"/>
    </source>
</evidence>
<dbReference type="AlphaFoldDB" id="A0A915NA00"/>
<dbReference type="SMART" id="SM00355">
    <property type="entry name" value="ZnF_C2H2"/>
    <property type="match status" value="4"/>
</dbReference>
<evidence type="ECO:0000256" key="6">
    <source>
        <dbReference type="ARBA" id="ARBA00023015"/>
    </source>
</evidence>
<feature type="region of interest" description="Disordered" evidence="11">
    <location>
        <begin position="59"/>
        <end position="88"/>
    </location>
</feature>
<feature type="compositionally biased region" description="Low complexity" evidence="11">
    <location>
        <begin position="9"/>
        <end position="23"/>
    </location>
</feature>
<keyword evidence="2" id="KW-0479">Metal-binding</keyword>
<dbReference type="SUPFAM" id="SSF57667">
    <property type="entry name" value="beta-beta-alpha zinc fingers"/>
    <property type="match status" value="2"/>
</dbReference>
<reference evidence="14" key="1">
    <citation type="submission" date="2022-11" db="UniProtKB">
        <authorList>
            <consortium name="WormBaseParasite"/>
        </authorList>
    </citation>
    <scope>IDENTIFICATION</scope>
</reference>
<keyword evidence="13" id="KW-1185">Reference proteome</keyword>
<dbReference type="WBParaSite" id="scaffold8567_cov289.g13178">
    <property type="protein sequence ID" value="scaffold8567_cov289.g13178"/>
    <property type="gene ID" value="scaffold8567_cov289.g13178"/>
</dbReference>
<keyword evidence="8" id="KW-0804">Transcription</keyword>
<comment type="subcellular location">
    <subcellularLocation>
        <location evidence="1">Nucleus</location>
    </subcellularLocation>
</comment>
<evidence type="ECO:0000256" key="7">
    <source>
        <dbReference type="ARBA" id="ARBA00023125"/>
    </source>
</evidence>
<dbReference type="PROSITE" id="PS00028">
    <property type="entry name" value="ZINC_FINGER_C2H2_1"/>
    <property type="match status" value="3"/>
</dbReference>
<keyword evidence="3" id="KW-0677">Repeat</keyword>